<organism evidence="2 3">
    <name type="scientific">Pontixanthobacter gangjinensis</name>
    <dbReference type="NCBI Taxonomy" id="1028742"/>
    <lineage>
        <taxon>Bacteria</taxon>
        <taxon>Pseudomonadati</taxon>
        <taxon>Pseudomonadota</taxon>
        <taxon>Alphaproteobacteria</taxon>
        <taxon>Sphingomonadales</taxon>
        <taxon>Erythrobacteraceae</taxon>
        <taxon>Pontixanthobacter</taxon>
    </lineage>
</organism>
<keyword evidence="1" id="KW-0732">Signal</keyword>
<evidence type="ECO:0000256" key="1">
    <source>
        <dbReference type="SAM" id="SignalP"/>
    </source>
</evidence>
<accession>A0A6I4SQR9</accession>
<feature type="chain" id="PRO_5026299287" evidence="1">
    <location>
        <begin position="21"/>
        <end position="289"/>
    </location>
</feature>
<feature type="signal peptide" evidence="1">
    <location>
        <begin position="1"/>
        <end position="20"/>
    </location>
</feature>
<reference evidence="2 3" key="1">
    <citation type="submission" date="2019-12" db="EMBL/GenBank/DDBJ databases">
        <title>Genomic-based taxomic classification of the family Erythrobacteraceae.</title>
        <authorList>
            <person name="Xu L."/>
        </authorList>
    </citation>
    <scope>NUCLEOTIDE SEQUENCE [LARGE SCALE GENOMIC DNA]</scope>
    <source>
        <strain evidence="2 3">JCM 17802</strain>
    </source>
</reference>
<protein>
    <submittedName>
        <fullName evidence="2">Uncharacterized protein</fullName>
    </submittedName>
</protein>
<evidence type="ECO:0000313" key="3">
    <source>
        <dbReference type="Proteomes" id="UP000468943"/>
    </source>
</evidence>
<evidence type="ECO:0000313" key="2">
    <source>
        <dbReference type="EMBL" id="MXO57738.1"/>
    </source>
</evidence>
<dbReference type="OrthoDB" id="7204730at2"/>
<dbReference type="EMBL" id="WTYS01000001">
    <property type="protein sequence ID" value="MXO57738.1"/>
    <property type="molecule type" value="Genomic_DNA"/>
</dbReference>
<name>A0A6I4SQR9_9SPHN</name>
<proteinExistence type="predicted"/>
<comment type="caution">
    <text evidence="2">The sequence shown here is derived from an EMBL/GenBank/DDBJ whole genome shotgun (WGS) entry which is preliminary data.</text>
</comment>
<keyword evidence="3" id="KW-1185">Reference proteome</keyword>
<dbReference type="RefSeq" id="WP_160598785.1">
    <property type="nucleotide sequence ID" value="NZ_WTYS01000001.1"/>
</dbReference>
<dbReference type="Proteomes" id="UP000468943">
    <property type="component" value="Unassembled WGS sequence"/>
</dbReference>
<dbReference type="AlphaFoldDB" id="A0A6I4SQR9"/>
<gene>
    <name evidence="2" type="ORF">GRI36_12715</name>
</gene>
<sequence>MRKFVAFLLLSSAWPLSVAAQAEAVEPASTPPVPALAEPTAEQSAANATAKALGLRIYRHDQAAWHGTDALTGKIKFGEHPEIRDYLTEELADGRIALVYYAEASGKKFEFARLVVKGSTVISTEVHSDMTQHPLSASLEKQAAARQAALEQGVKENLSLCGAGGANIISLPADAEGQIAVYITSSQSVPYEFPLGGHYLLTVNDQNMVISGRAFMPGCYAAPIINEDVTNGPDDYSFAHILDRQPNEIHYFVAQYANVPLSITAGNALWTVGREAVGREVAGGSAAAQ</sequence>